<dbReference type="Pfam" id="PF03418">
    <property type="entry name" value="Peptidase_A25"/>
    <property type="match status" value="2"/>
</dbReference>
<dbReference type="InterPro" id="IPR023430">
    <property type="entry name" value="Pept_HybD-like_dom_sf"/>
</dbReference>
<accession>A0A1U7M7Y7</accession>
<keyword evidence="5" id="KW-1185">Reference proteome</keyword>
<dbReference type="InterPro" id="IPR005080">
    <property type="entry name" value="Peptidase_A25"/>
</dbReference>
<name>A0A1U7M7Y7_TISCR</name>
<keyword evidence="3" id="KW-0865">Zymogen</keyword>
<dbReference type="GO" id="GO:0006508">
    <property type="term" value="P:proteolysis"/>
    <property type="evidence" value="ECO:0007669"/>
    <property type="project" value="UniProtKB-KW"/>
</dbReference>
<keyword evidence="2 4" id="KW-0378">Hydrolase</keyword>
<evidence type="ECO:0000256" key="1">
    <source>
        <dbReference type="ARBA" id="ARBA00022670"/>
    </source>
</evidence>
<organism evidence="4 5">
    <name type="scientific">Tissierella creatinophila DSM 6911</name>
    <dbReference type="NCBI Taxonomy" id="1123403"/>
    <lineage>
        <taxon>Bacteria</taxon>
        <taxon>Bacillati</taxon>
        <taxon>Bacillota</taxon>
        <taxon>Tissierellia</taxon>
        <taxon>Tissierellales</taxon>
        <taxon>Tissierellaceae</taxon>
        <taxon>Tissierella</taxon>
    </lineage>
</organism>
<dbReference type="EMBL" id="LTDM01000008">
    <property type="protein sequence ID" value="OLS03395.1"/>
    <property type="molecule type" value="Genomic_DNA"/>
</dbReference>
<dbReference type="Gene3D" id="3.40.50.1450">
    <property type="entry name" value="HybD-like"/>
    <property type="match status" value="1"/>
</dbReference>
<dbReference type="SUPFAM" id="SSF53163">
    <property type="entry name" value="HybD-like"/>
    <property type="match status" value="1"/>
</dbReference>
<dbReference type="GO" id="GO:0009847">
    <property type="term" value="P:spore germination"/>
    <property type="evidence" value="ECO:0007669"/>
    <property type="project" value="InterPro"/>
</dbReference>
<dbReference type="OrthoDB" id="9777293at2"/>
<dbReference type="EC" id="3.4.24.78" evidence="4"/>
<keyword evidence="1 4" id="KW-0645">Protease</keyword>
<dbReference type="RefSeq" id="WP_075725028.1">
    <property type="nucleotide sequence ID" value="NZ_LTDM01000008.1"/>
</dbReference>
<proteinExistence type="inferred from homology"/>
<protein>
    <submittedName>
        <fullName evidence="4">Germination protease</fullName>
        <ecNumber evidence="4">3.4.24.78</ecNumber>
    </submittedName>
</protein>
<gene>
    <name evidence="4" type="primary">gpr</name>
    <name evidence="4" type="ORF">TICRE_06250</name>
</gene>
<comment type="caution">
    <text evidence="4">The sequence shown here is derived from an EMBL/GenBank/DDBJ whole genome shotgun (WGS) entry which is preliminary data.</text>
</comment>
<evidence type="ECO:0000256" key="2">
    <source>
        <dbReference type="ARBA" id="ARBA00022801"/>
    </source>
</evidence>
<evidence type="ECO:0000313" key="4">
    <source>
        <dbReference type="EMBL" id="OLS03395.1"/>
    </source>
</evidence>
<reference evidence="4 5" key="1">
    <citation type="submission" date="2016-02" db="EMBL/GenBank/DDBJ databases">
        <title>Genome sequence of Tissierella creatinophila DSM 6911.</title>
        <authorList>
            <person name="Poehlein A."/>
            <person name="Daniel R."/>
        </authorList>
    </citation>
    <scope>NUCLEOTIDE SEQUENCE [LARGE SCALE GENOMIC DNA]</scope>
    <source>
        <strain evidence="4 5">DSM 6911</strain>
    </source>
</reference>
<sequence length="324" mass="35617">MNHIYTDLAVESREIYSKGKDIEVEGVAVKVEEQENYTITLVEVLNDEGSKKIGKPIGKYITLHSPNLDNADEDLKDEMSLVLGKEFKGLIKDYKADKVLIIGLGNWDISSDSLGPKVIERVLVTRQYFINFNKEFDESMANVAAVSPGVMGTTGIETFDIVKGIVEKIKPDIVIAVDALSSRKMDRISTTIQLSNIGINPGSGIGNKRKGLTEKTLGVPVFAIGIPTVVNAATMVNDTMDLIIDSMKQTEGVGREFYNLLDDLSKEDKYSLIDEVLSPFMGNVIVTPKDIDVIIEDLSIIIANGLNIAVHPGIDLKDVNRYIR</sequence>
<evidence type="ECO:0000256" key="3">
    <source>
        <dbReference type="ARBA" id="ARBA00023145"/>
    </source>
</evidence>
<dbReference type="HAMAP" id="MF_00626">
    <property type="entry name" value="Germination_prot"/>
    <property type="match status" value="1"/>
</dbReference>
<dbReference type="NCBIfam" id="TIGR01441">
    <property type="entry name" value="GPR"/>
    <property type="match status" value="1"/>
</dbReference>
<dbReference type="PIRSF" id="PIRSF019549">
    <property type="entry name" value="Peptidase_A25"/>
    <property type="match status" value="1"/>
</dbReference>
<dbReference type="GO" id="GO:0008233">
    <property type="term" value="F:peptidase activity"/>
    <property type="evidence" value="ECO:0007669"/>
    <property type="project" value="UniProtKB-KW"/>
</dbReference>
<evidence type="ECO:0000313" key="5">
    <source>
        <dbReference type="Proteomes" id="UP000186112"/>
    </source>
</evidence>
<dbReference type="AlphaFoldDB" id="A0A1U7M7Y7"/>
<dbReference type="Proteomes" id="UP000186112">
    <property type="component" value="Unassembled WGS sequence"/>
</dbReference>